<dbReference type="Gene3D" id="3.30.465.10">
    <property type="match status" value="2"/>
</dbReference>
<dbReference type="EMBL" id="MU863935">
    <property type="protein sequence ID" value="KAK4199239.1"/>
    <property type="molecule type" value="Genomic_DNA"/>
</dbReference>
<accession>A0AAN7AU49</accession>
<keyword evidence="4" id="KW-0274">FAD</keyword>
<keyword evidence="8" id="KW-1185">Reference proteome</keyword>
<dbReference type="InterPro" id="IPR006094">
    <property type="entry name" value="Oxid_FAD_bind_N"/>
</dbReference>
<evidence type="ECO:0000313" key="7">
    <source>
        <dbReference type="EMBL" id="KAK4199239.1"/>
    </source>
</evidence>
<dbReference type="GO" id="GO:0071949">
    <property type="term" value="F:FAD binding"/>
    <property type="evidence" value="ECO:0007669"/>
    <property type="project" value="InterPro"/>
</dbReference>
<keyword evidence="5" id="KW-0560">Oxidoreductase</keyword>
<comment type="similarity">
    <text evidence="2">Belongs to the oxygen-dependent FAD-linked oxidoreductase family.</text>
</comment>
<dbReference type="InterPro" id="IPR012951">
    <property type="entry name" value="BBE"/>
</dbReference>
<organism evidence="7 8">
    <name type="scientific">Triangularia verruculosa</name>
    <dbReference type="NCBI Taxonomy" id="2587418"/>
    <lineage>
        <taxon>Eukaryota</taxon>
        <taxon>Fungi</taxon>
        <taxon>Dikarya</taxon>
        <taxon>Ascomycota</taxon>
        <taxon>Pezizomycotina</taxon>
        <taxon>Sordariomycetes</taxon>
        <taxon>Sordariomycetidae</taxon>
        <taxon>Sordariales</taxon>
        <taxon>Podosporaceae</taxon>
        <taxon>Triangularia</taxon>
    </lineage>
</organism>
<evidence type="ECO:0000256" key="4">
    <source>
        <dbReference type="ARBA" id="ARBA00022827"/>
    </source>
</evidence>
<protein>
    <recommendedName>
        <fullName evidence="6">FAD-binding PCMH-type domain-containing protein</fullName>
    </recommendedName>
</protein>
<dbReference type="InterPro" id="IPR016166">
    <property type="entry name" value="FAD-bd_PCMH"/>
</dbReference>
<evidence type="ECO:0000256" key="5">
    <source>
        <dbReference type="ARBA" id="ARBA00023002"/>
    </source>
</evidence>
<keyword evidence="3" id="KW-0285">Flavoprotein</keyword>
<dbReference type="InterPro" id="IPR016169">
    <property type="entry name" value="FAD-bd_PCMH_sub2"/>
</dbReference>
<evidence type="ECO:0000259" key="6">
    <source>
        <dbReference type="PROSITE" id="PS51387"/>
    </source>
</evidence>
<dbReference type="PANTHER" id="PTHR42973:SF39">
    <property type="entry name" value="FAD-BINDING PCMH-TYPE DOMAIN-CONTAINING PROTEIN"/>
    <property type="match status" value="1"/>
</dbReference>
<dbReference type="Pfam" id="PF01565">
    <property type="entry name" value="FAD_binding_4"/>
    <property type="match status" value="1"/>
</dbReference>
<name>A0AAN7AU49_9PEZI</name>
<dbReference type="SUPFAM" id="SSF56176">
    <property type="entry name" value="FAD-binding/transporter-associated domain-like"/>
    <property type="match status" value="1"/>
</dbReference>
<dbReference type="PANTHER" id="PTHR42973">
    <property type="entry name" value="BINDING OXIDOREDUCTASE, PUTATIVE (AFU_ORTHOLOGUE AFUA_1G17690)-RELATED"/>
    <property type="match status" value="1"/>
</dbReference>
<dbReference type="InterPro" id="IPR036318">
    <property type="entry name" value="FAD-bd_PCMH-like_sf"/>
</dbReference>
<dbReference type="GO" id="GO:0016491">
    <property type="term" value="F:oxidoreductase activity"/>
    <property type="evidence" value="ECO:0007669"/>
    <property type="project" value="UniProtKB-KW"/>
</dbReference>
<dbReference type="Proteomes" id="UP001303160">
    <property type="component" value="Unassembled WGS sequence"/>
</dbReference>
<dbReference type="PROSITE" id="PS51387">
    <property type="entry name" value="FAD_PCMH"/>
    <property type="match status" value="1"/>
</dbReference>
<proteinExistence type="inferred from homology"/>
<comment type="caution">
    <text evidence="7">The sequence shown here is derived from an EMBL/GenBank/DDBJ whole genome shotgun (WGS) entry which is preliminary data.</text>
</comment>
<evidence type="ECO:0000313" key="8">
    <source>
        <dbReference type="Proteomes" id="UP001303160"/>
    </source>
</evidence>
<feature type="domain" description="FAD-binding PCMH-type" evidence="6">
    <location>
        <begin position="185"/>
        <end position="364"/>
    </location>
</feature>
<reference evidence="7" key="1">
    <citation type="journal article" date="2023" name="Mol. Phylogenet. Evol.">
        <title>Genome-scale phylogeny and comparative genomics of the fungal order Sordariales.</title>
        <authorList>
            <person name="Hensen N."/>
            <person name="Bonometti L."/>
            <person name="Westerberg I."/>
            <person name="Brannstrom I.O."/>
            <person name="Guillou S."/>
            <person name="Cros-Aarteil S."/>
            <person name="Calhoun S."/>
            <person name="Haridas S."/>
            <person name="Kuo A."/>
            <person name="Mondo S."/>
            <person name="Pangilinan J."/>
            <person name="Riley R."/>
            <person name="LaButti K."/>
            <person name="Andreopoulos B."/>
            <person name="Lipzen A."/>
            <person name="Chen C."/>
            <person name="Yan M."/>
            <person name="Daum C."/>
            <person name="Ng V."/>
            <person name="Clum A."/>
            <person name="Steindorff A."/>
            <person name="Ohm R.A."/>
            <person name="Martin F."/>
            <person name="Silar P."/>
            <person name="Natvig D.O."/>
            <person name="Lalanne C."/>
            <person name="Gautier V."/>
            <person name="Ament-Velasquez S.L."/>
            <person name="Kruys A."/>
            <person name="Hutchinson M.I."/>
            <person name="Powell A.J."/>
            <person name="Barry K."/>
            <person name="Miller A.N."/>
            <person name="Grigoriev I.V."/>
            <person name="Debuchy R."/>
            <person name="Gladieux P."/>
            <person name="Hiltunen Thoren M."/>
            <person name="Johannesson H."/>
        </authorList>
    </citation>
    <scope>NUCLEOTIDE SEQUENCE</scope>
    <source>
        <strain evidence="7">CBS 315.58</strain>
    </source>
</reference>
<dbReference type="InterPro" id="IPR050416">
    <property type="entry name" value="FAD-linked_Oxidoreductase"/>
</dbReference>
<comment type="cofactor">
    <cofactor evidence="1">
        <name>FAD</name>
        <dbReference type="ChEBI" id="CHEBI:57692"/>
    </cofactor>
</comment>
<evidence type="ECO:0000256" key="2">
    <source>
        <dbReference type="ARBA" id="ARBA00005466"/>
    </source>
</evidence>
<evidence type="ECO:0000256" key="3">
    <source>
        <dbReference type="ARBA" id="ARBA00022630"/>
    </source>
</evidence>
<evidence type="ECO:0000256" key="1">
    <source>
        <dbReference type="ARBA" id="ARBA00001974"/>
    </source>
</evidence>
<reference evidence="7" key="2">
    <citation type="submission" date="2023-05" db="EMBL/GenBank/DDBJ databases">
        <authorList>
            <consortium name="Lawrence Berkeley National Laboratory"/>
            <person name="Steindorff A."/>
            <person name="Hensen N."/>
            <person name="Bonometti L."/>
            <person name="Westerberg I."/>
            <person name="Brannstrom I.O."/>
            <person name="Guillou S."/>
            <person name="Cros-Aarteil S."/>
            <person name="Calhoun S."/>
            <person name="Haridas S."/>
            <person name="Kuo A."/>
            <person name="Mondo S."/>
            <person name="Pangilinan J."/>
            <person name="Riley R."/>
            <person name="Labutti K."/>
            <person name="Andreopoulos B."/>
            <person name="Lipzen A."/>
            <person name="Chen C."/>
            <person name="Yanf M."/>
            <person name="Daum C."/>
            <person name="Ng V."/>
            <person name="Clum A."/>
            <person name="Ohm R."/>
            <person name="Martin F."/>
            <person name="Silar P."/>
            <person name="Natvig D."/>
            <person name="Lalanne C."/>
            <person name="Gautier V."/>
            <person name="Ament-Velasquez S.L."/>
            <person name="Kruys A."/>
            <person name="Hutchinson M.I."/>
            <person name="Powell A.J."/>
            <person name="Barry K."/>
            <person name="Miller A.N."/>
            <person name="Grigoriev I.V."/>
            <person name="Debuchy R."/>
            <person name="Gladieux P."/>
            <person name="Thoren M.H."/>
            <person name="Johannesson H."/>
        </authorList>
    </citation>
    <scope>NUCLEOTIDE SEQUENCE</scope>
    <source>
        <strain evidence="7">CBS 315.58</strain>
    </source>
</reference>
<dbReference type="Pfam" id="PF08031">
    <property type="entry name" value="BBE"/>
    <property type="match status" value="1"/>
</dbReference>
<sequence length="672" mass="72656">MPPSGTASNGNSHIRAIFARSKVILPFIILHLASGILANDLVAETYPEQPFPVEQHPFKMVSRQLFTTTALSLLAPIVTAHSFNGTDGSNCKNIPGDSQWPGDSDWSALNDTVGGRLIASVPLAAVCHHEPFNLYDEEKCRAVKEGWDRPETHFAEPVEFNAPIFQNESCDPFTSADQKCDLGNYVSYAVNLTTDTAADDVKAGLDFATKHNLRVVIKNTGHDYLGKSTGKGALSFWTHNLKDISVIDNYASDDYNGPAVKIGAGVQGFDVLTPLKDKGHVMLSGSCPTVGIAGGYTQGGGHSILSSKYGLSADNVLEWEVVTANGTLVTATPKDNQDLYFALSGGGGGTFGVVLSMTTRIFPDSKMGGANNFTFAAASDKEEDVNTFWDAVGSLQNLSIPFVDAGNSLVYLIYAWPDKNVPALTTFSVTIPDCDTTDCVDTAMKPFTDDLTQRGIKYEYSAKVSDSFSDHYNASFGPLPYGWYPVSQVTGGRLLPRAVVSDETMGKNLTATMKMAIQEQGFSFGCVASNAKVGLREGVVSSVNPAWRDAMAFCLAVGKWDYSIDREEMMTMQTSLTEVVQPALDAATPGGGCYLNEANFEHPNWQAEFYGLDNYKNLRNVKDKWDANGVFYAKTAVGSEDWETDGDGRVCKKQTSSWAMKKGPGAFRGKGW</sequence>
<dbReference type="AlphaFoldDB" id="A0AAN7AU49"/>
<gene>
    <name evidence="7" type="ORF">QBC40DRAFT_203414</name>
</gene>